<dbReference type="SUPFAM" id="SSF49899">
    <property type="entry name" value="Concanavalin A-like lectins/glucanases"/>
    <property type="match status" value="1"/>
</dbReference>
<protein>
    <submittedName>
        <fullName evidence="5">Uncharacterized protein</fullName>
    </submittedName>
</protein>
<dbReference type="InterPro" id="IPR043136">
    <property type="entry name" value="B30.2/SPRY_sf"/>
</dbReference>
<evidence type="ECO:0000256" key="1">
    <source>
        <dbReference type="SAM" id="MobiDB-lite"/>
    </source>
</evidence>
<dbReference type="InterPro" id="IPR006595">
    <property type="entry name" value="CTLH_C"/>
</dbReference>
<dbReference type="InterPro" id="IPR050618">
    <property type="entry name" value="Ubq-SigPath_Reg"/>
</dbReference>
<reference evidence="5" key="1">
    <citation type="submission" date="2022-11" db="UniProtKB">
        <authorList>
            <consortium name="WormBaseParasite"/>
        </authorList>
    </citation>
    <scope>IDENTIFICATION</scope>
</reference>
<dbReference type="PANTHER" id="PTHR12864">
    <property type="entry name" value="RAN BINDING PROTEIN 9-RELATED"/>
    <property type="match status" value="1"/>
</dbReference>
<evidence type="ECO:0000259" key="2">
    <source>
        <dbReference type="PROSITE" id="PS50188"/>
    </source>
</evidence>
<proteinExistence type="predicted"/>
<name>A0A915E3I7_9BILA</name>
<dbReference type="InterPro" id="IPR001870">
    <property type="entry name" value="B30.2/SPRY"/>
</dbReference>
<keyword evidence="4" id="KW-1185">Reference proteome</keyword>
<dbReference type="Gene3D" id="2.60.120.920">
    <property type="match status" value="2"/>
</dbReference>
<sequence>MTLALRLNFHYPGLCSESKKFCLGCGSGVRVSIFFALFALCTDSNYICGCGSIGPTLALKDALCAFKKLKHLNVGSNKKHYTSSCVITNQPCPSYLPIYYFEVRIEKRAKSSEIVIGLSDKTASLIFTGLPGHTINSFGVAYKGDLKVGPALFVKLGVGGNAKVNVNFGDSPFQYEDLKKEIAQSKNIIKKEICLRPTFAVLTAQEQACRVIQCKELYSRVEEELFPLPSCWNPNDCHPNLQIGSDFLSLKFNGSATDESAAASVRTVEAIPNDCRLFYFEVKVLNAGRNGKLAIGLGDMGAHLQDLPGWDSDSFGYHGDDGRKFYGRDKKAKGHTYGDKYTTGDVKSVDGNLMTRKCRKRKSTFLEFSETPRKQISSLCLPLSTAHHSSGQSQKSSSLTGSLRNVYCSAAVFAAKMEGLGVPSTSGRWQTISTSPTPSVGTDEKSDVSNKAKDIAKLIEKGQTETAIEYIKSQFPNHLQTNSDLRRMLQLQAFVEKIAVVNNMTIKTKLTTEAALQAPSVARNVEIIDLDSDDEVFSTSQNQKVKSKSEEMYKTMYTMMLKVQETISQLAKDKKTDTHIYKKLENSLKLMANPRNPELSDEFFDQKFRNRLAQFFFSSTICIY</sequence>
<evidence type="ECO:0000259" key="3">
    <source>
        <dbReference type="PROSITE" id="PS50897"/>
    </source>
</evidence>
<evidence type="ECO:0000313" key="5">
    <source>
        <dbReference type="WBParaSite" id="jg2581"/>
    </source>
</evidence>
<accession>A0A915E3I7</accession>
<organism evidence="4 5">
    <name type="scientific">Ditylenchus dipsaci</name>
    <dbReference type="NCBI Taxonomy" id="166011"/>
    <lineage>
        <taxon>Eukaryota</taxon>
        <taxon>Metazoa</taxon>
        <taxon>Ecdysozoa</taxon>
        <taxon>Nematoda</taxon>
        <taxon>Chromadorea</taxon>
        <taxon>Rhabditida</taxon>
        <taxon>Tylenchina</taxon>
        <taxon>Tylenchomorpha</taxon>
        <taxon>Sphaerularioidea</taxon>
        <taxon>Anguinidae</taxon>
        <taxon>Anguininae</taxon>
        <taxon>Ditylenchus</taxon>
    </lineage>
</organism>
<dbReference type="Pfam" id="PF00622">
    <property type="entry name" value="SPRY"/>
    <property type="match status" value="1"/>
</dbReference>
<dbReference type="InterPro" id="IPR013320">
    <property type="entry name" value="ConA-like_dom_sf"/>
</dbReference>
<dbReference type="WBParaSite" id="jg2581">
    <property type="protein sequence ID" value="jg2581"/>
    <property type="gene ID" value="jg2581"/>
</dbReference>
<dbReference type="PROSITE" id="PS50897">
    <property type="entry name" value="CTLH"/>
    <property type="match status" value="1"/>
</dbReference>
<evidence type="ECO:0000313" key="4">
    <source>
        <dbReference type="Proteomes" id="UP000887574"/>
    </source>
</evidence>
<dbReference type="AlphaFoldDB" id="A0A915E3I7"/>
<feature type="region of interest" description="Disordered" evidence="1">
    <location>
        <begin position="425"/>
        <end position="447"/>
    </location>
</feature>
<feature type="domain" description="CTLH" evidence="3">
    <location>
        <begin position="448"/>
        <end position="505"/>
    </location>
</feature>
<feature type="compositionally biased region" description="Polar residues" evidence="1">
    <location>
        <begin position="425"/>
        <end position="440"/>
    </location>
</feature>
<feature type="domain" description="B30.2/SPRY" evidence="2">
    <location>
        <begin position="210"/>
        <end position="402"/>
    </location>
</feature>
<dbReference type="InterPro" id="IPR003877">
    <property type="entry name" value="SPRY_dom"/>
</dbReference>
<dbReference type="PROSITE" id="PS50188">
    <property type="entry name" value="B302_SPRY"/>
    <property type="match status" value="1"/>
</dbReference>
<dbReference type="Proteomes" id="UP000887574">
    <property type="component" value="Unplaced"/>
</dbReference>